<protein>
    <submittedName>
        <fullName evidence="6">Pilus assembly protein</fullName>
    </submittedName>
</protein>
<dbReference type="GO" id="GO:0005886">
    <property type="term" value="C:plasma membrane"/>
    <property type="evidence" value="ECO:0007669"/>
    <property type="project" value="TreeGrafter"/>
</dbReference>
<evidence type="ECO:0000256" key="1">
    <source>
        <dbReference type="ARBA" id="ARBA00006611"/>
    </source>
</evidence>
<dbReference type="SUPFAM" id="SSF52540">
    <property type="entry name" value="P-loop containing nucleoside triphosphate hydrolases"/>
    <property type="match status" value="1"/>
</dbReference>
<evidence type="ECO:0000313" key="6">
    <source>
        <dbReference type="EMBL" id="MGD31028.1"/>
    </source>
</evidence>
<dbReference type="Gene3D" id="3.40.50.300">
    <property type="entry name" value="P-loop containing nucleotide triphosphate hydrolases"/>
    <property type="match status" value="1"/>
</dbReference>
<organism evidence="6">
    <name type="scientific">Salmonella enterica</name>
    <name type="common">Salmonella choleraesuis</name>
    <dbReference type="NCBI Taxonomy" id="28901"/>
    <lineage>
        <taxon>Bacteria</taxon>
        <taxon>Pseudomonadati</taxon>
        <taxon>Pseudomonadota</taxon>
        <taxon>Gammaproteobacteria</taxon>
        <taxon>Enterobacterales</taxon>
        <taxon>Enterobacteriaceae</taxon>
        <taxon>Salmonella</taxon>
    </lineage>
</organism>
<feature type="domain" description="Bacterial type II secretion system protein E" evidence="5">
    <location>
        <begin position="101"/>
        <end position="435"/>
    </location>
</feature>
<comment type="similarity">
    <text evidence="1">Belongs to the GSP E family.</text>
</comment>
<dbReference type="GO" id="GO:0016887">
    <property type="term" value="F:ATP hydrolysis activity"/>
    <property type="evidence" value="ECO:0007669"/>
    <property type="project" value="TreeGrafter"/>
</dbReference>
<dbReference type="InterPro" id="IPR001482">
    <property type="entry name" value="T2SS/T4SS_dom"/>
</dbReference>
<dbReference type="RefSeq" id="WP_070789716.1">
    <property type="nucleotide sequence ID" value="NZ_CP075140.1"/>
</dbReference>
<reference evidence="6" key="1">
    <citation type="submission" date="2018-11" db="EMBL/GenBank/DDBJ databases">
        <authorList>
            <consortium name="PulseNet: The National Subtyping Network for Foodborne Disease Surveillance"/>
            <person name="Tarr C.L."/>
            <person name="Trees E."/>
            <person name="Katz L.S."/>
            <person name="Carleton-Romer H.A."/>
            <person name="Stroika S."/>
            <person name="Kucerova Z."/>
            <person name="Roache K.F."/>
            <person name="Sabol A.L."/>
            <person name="Besser J."/>
            <person name="Gerner-Smidt P."/>
        </authorList>
    </citation>
    <scope>NUCLEOTIDE SEQUENCE [LARGE SCALE GENOMIC DNA]</scope>
    <source>
        <strain evidence="6">PNUSAS058450</strain>
    </source>
</reference>
<dbReference type="GO" id="GO:0005524">
    <property type="term" value="F:ATP binding"/>
    <property type="evidence" value="ECO:0007669"/>
    <property type="project" value="UniProtKB-KW"/>
</dbReference>
<dbReference type="Proteomes" id="UP000885336">
    <property type="component" value="Unassembled WGS sequence"/>
</dbReference>
<gene>
    <name evidence="6" type="ORF">EE393_19125</name>
</gene>
<dbReference type="Pfam" id="PF00437">
    <property type="entry name" value="T2SSE"/>
    <property type="match status" value="1"/>
</dbReference>
<feature type="compositionally biased region" description="Polar residues" evidence="4">
    <location>
        <begin position="581"/>
        <end position="591"/>
    </location>
</feature>
<accession>A0A3K0PDN2</accession>
<evidence type="ECO:0000256" key="2">
    <source>
        <dbReference type="ARBA" id="ARBA00022741"/>
    </source>
</evidence>
<dbReference type="PANTHER" id="PTHR30258">
    <property type="entry name" value="TYPE II SECRETION SYSTEM PROTEIN GSPE-RELATED"/>
    <property type="match status" value="1"/>
</dbReference>
<proteinExistence type="inferred from homology"/>
<dbReference type="Gene3D" id="3.30.450.90">
    <property type="match status" value="1"/>
</dbReference>
<evidence type="ECO:0000259" key="5">
    <source>
        <dbReference type="Pfam" id="PF00437"/>
    </source>
</evidence>
<sequence length="613" mass="66748">MTRGNQYQDEDSGVLLYHNPETRETEILIDEHRRNQSAVQTLVMRLLGEHARSSTRFVSRSVLQNCRQAQVRQAASNEPGLSLKDLADVSQRQAEVLGYFQTARQIGSSDIHVTTSPGLTRIEMRVHGDLVTVAELGEQDGESLAATIILSMCDVTEVQFFPMRKQDGRVAVTFLKKVGLFGARYSHTPTADGLHFVMRTINDDSDRVPSLAQLGFLPAQVVLVQRILRLPEGMVILSGPTGSGKSTTLRSFSRIWLERTGFLKRLLTVEDPPEGRIAGAIQTPIICDKADEAEVRRAWERAISSALRLDPDAIMPGELRDLISILAGIFAAQTGHLVMSTLHTNSALSIPERMITMGVEAALILDAQLMVGLISQRLVKTLCPHCKVPWAQKKAELSEDQRIYLEKYCSEPGLCCPEDLYFRHPEGCEYCRKAVVLNGRTVATVGHGVTGRSVVAEVIRPDARLFRLLKTGSKEAARRYWMANGGITRRTHLLHKLGAGLADPLEADESIPLDEDDVLQVEGSFSAQAAGTAAISGSAVLSEELKSLVSQAVSSGIDEGLARGLQEALKVALTALRQNAATRTNQSGSQVNHNAGHSDNSNSNSNSGGGHGR</sequence>
<dbReference type="EMBL" id="RNKS01000054">
    <property type="protein sequence ID" value="MGD31028.1"/>
    <property type="molecule type" value="Genomic_DNA"/>
</dbReference>
<evidence type="ECO:0000256" key="4">
    <source>
        <dbReference type="SAM" id="MobiDB-lite"/>
    </source>
</evidence>
<dbReference type="AlphaFoldDB" id="A0A3K0PDN2"/>
<dbReference type="InterPro" id="IPR027417">
    <property type="entry name" value="P-loop_NTPase"/>
</dbReference>
<feature type="compositionally biased region" description="Low complexity" evidence="4">
    <location>
        <begin position="592"/>
        <end position="606"/>
    </location>
</feature>
<keyword evidence="3" id="KW-0067">ATP-binding</keyword>
<dbReference type="CDD" id="cd01129">
    <property type="entry name" value="PulE-GspE-like"/>
    <property type="match status" value="1"/>
</dbReference>
<comment type="caution">
    <text evidence="6">The sequence shown here is derived from an EMBL/GenBank/DDBJ whole genome shotgun (WGS) entry which is preliminary data.</text>
</comment>
<dbReference type="PANTHER" id="PTHR30258:SF1">
    <property type="entry name" value="PROTEIN TRANSPORT PROTEIN HOFB HOMOLOG"/>
    <property type="match status" value="1"/>
</dbReference>
<name>A0A3K0PDN2_SALER</name>
<evidence type="ECO:0000256" key="3">
    <source>
        <dbReference type="ARBA" id="ARBA00022840"/>
    </source>
</evidence>
<keyword evidence="2" id="KW-0547">Nucleotide-binding</keyword>
<feature type="region of interest" description="Disordered" evidence="4">
    <location>
        <begin position="581"/>
        <end position="613"/>
    </location>
</feature>